<keyword evidence="2" id="KW-0813">Transport</keyword>
<dbReference type="InterPro" id="IPR001851">
    <property type="entry name" value="ABC_transp_permease"/>
</dbReference>
<feature type="domain" description="ABC transporter" evidence="11">
    <location>
        <begin position="349"/>
        <end position="593"/>
    </location>
</feature>
<dbReference type="PROSITE" id="PS00211">
    <property type="entry name" value="ABC_TRANSPORTER_1"/>
    <property type="match status" value="1"/>
</dbReference>
<keyword evidence="6" id="KW-0067">ATP-binding</keyword>
<name>A0A7W0HPM9_9ACTN</name>
<keyword evidence="3" id="KW-1003">Cell membrane</keyword>
<dbReference type="PANTHER" id="PTHR45772:SF9">
    <property type="entry name" value="CONSERVED COMPONENT OF ABC TRANSPORTER FOR NATURAL AMINO ACIDS"/>
    <property type="match status" value="1"/>
</dbReference>
<comment type="caution">
    <text evidence="12">The sequence shown here is derived from an EMBL/GenBank/DDBJ whole genome shotgun (WGS) entry which is preliminary data.</text>
</comment>
<dbReference type="PROSITE" id="PS50893">
    <property type="entry name" value="ABC_TRANSPORTER_2"/>
    <property type="match status" value="1"/>
</dbReference>
<feature type="transmembrane region" description="Helical" evidence="10">
    <location>
        <begin position="93"/>
        <end position="113"/>
    </location>
</feature>
<evidence type="ECO:0000256" key="3">
    <source>
        <dbReference type="ARBA" id="ARBA00022475"/>
    </source>
</evidence>
<organism evidence="12 13">
    <name type="scientific">Nonomuraea soli</name>
    <dbReference type="NCBI Taxonomy" id="1032476"/>
    <lineage>
        <taxon>Bacteria</taxon>
        <taxon>Bacillati</taxon>
        <taxon>Actinomycetota</taxon>
        <taxon>Actinomycetes</taxon>
        <taxon>Streptosporangiales</taxon>
        <taxon>Streptosporangiaceae</taxon>
        <taxon>Nonomuraea</taxon>
    </lineage>
</organism>
<comment type="subcellular location">
    <subcellularLocation>
        <location evidence="1">Cell membrane</location>
        <topology evidence="1">Multi-pass membrane protein</topology>
    </subcellularLocation>
</comment>
<dbReference type="Pfam" id="PF00005">
    <property type="entry name" value="ABC_tran"/>
    <property type="match status" value="1"/>
</dbReference>
<dbReference type="InterPro" id="IPR027417">
    <property type="entry name" value="P-loop_NTPase"/>
</dbReference>
<proteinExistence type="predicted"/>
<accession>A0A7W0HPM9</accession>
<dbReference type="InterPro" id="IPR003439">
    <property type="entry name" value="ABC_transporter-like_ATP-bd"/>
</dbReference>
<feature type="transmembrane region" description="Helical" evidence="10">
    <location>
        <begin position="120"/>
        <end position="138"/>
    </location>
</feature>
<evidence type="ECO:0000313" key="13">
    <source>
        <dbReference type="Proteomes" id="UP000530928"/>
    </source>
</evidence>
<gene>
    <name evidence="12" type="ORF">HNR30_002097</name>
</gene>
<dbReference type="SUPFAM" id="SSF52540">
    <property type="entry name" value="P-loop containing nucleoside triphosphate hydrolases"/>
    <property type="match status" value="1"/>
</dbReference>
<feature type="transmembrane region" description="Helical" evidence="10">
    <location>
        <begin position="212"/>
        <end position="235"/>
    </location>
</feature>
<dbReference type="GO" id="GO:0016887">
    <property type="term" value="F:ATP hydrolysis activity"/>
    <property type="evidence" value="ECO:0007669"/>
    <property type="project" value="InterPro"/>
</dbReference>
<dbReference type="CDD" id="cd03219">
    <property type="entry name" value="ABC_Mj1267_LivG_branched"/>
    <property type="match status" value="1"/>
</dbReference>
<dbReference type="Pfam" id="PF12399">
    <property type="entry name" value="BCA_ABC_TP_C"/>
    <property type="match status" value="1"/>
</dbReference>
<evidence type="ECO:0000259" key="11">
    <source>
        <dbReference type="PROSITE" id="PS50893"/>
    </source>
</evidence>
<dbReference type="InterPro" id="IPR051120">
    <property type="entry name" value="ABC_AA/LPS_Transport"/>
</dbReference>
<keyword evidence="5" id="KW-0547">Nucleotide-binding</keyword>
<dbReference type="Gene3D" id="3.40.50.300">
    <property type="entry name" value="P-loop containing nucleotide triphosphate hydrolases"/>
    <property type="match status" value="1"/>
</dbReference>
<dbReference type="SMART" id="SM00382">
    <property type="entry name" value="AAA"/>
    <property type="match status" value="1"/>
</dbReference>
<dbReference type="InterPro" id="IPR017871">
    <property type="entry name" value="ABC_transporter-like_CS"/>
</dbReference>
<dbReference type="Pfam" id="PF02653">
    <property type="entry name" value="BPD_transp_2"/>
    <property type="match status" value="1"/>
</dbReference>
<evidence type="ECO:0000313" key="12">
    <source>
        <dbReference type="EMBL" id="MBA2890756.1"/>
    </source>
</evidence>
<feature type="transmembrane region" description="Helical" evidence="10">
    <location>
        <begin position="43"/>
        <end position="60"/>
    </location>
</feature>
<dbReference type="GO" id="GO:0015658">
    <property type="term" value="F:branched-chain amino acid transmembrane transporter activity"/>
    <property type="evidence" value="ECO:0007669"/>
    <property type="project" value="InterPro"/>
</dbReference>
<evidence type="ECO:0000256" key="6">
    <source>
        <dbReference type="ARBA" id="ARBA00022840"/>
    </source>
</evidence>
<keyword evidence="13" id="KW-1185">Reference proteome</keyword>
<dbReference type="CDD" id="cd06581">
    <property type="entry name" value="TM_PBP1_LivM_like"/>
    <property type="match status" value="1"/>
</dbReference>
<evidence type="ECO:0000256" key="2">
    <source>
        <dbReference type="ARBA" id="ARBA00022448"/>
    </source>
</evidence>
<feature type="transmembrane region" description="Helical" evidence="10">
    <location>
        <begin position="247"/>
        <end position="275"/>
    </location>
</feature>
<keyword evidence="4 10" id="KW-0812">Transmembrane</keyword>
<protein>
    <submittedName>
        <fullName evidence="12">ABC-type branched-subunit amino acid transport system ATPase component/ABC-type branched-subunit amino acid transport system permease subunit</fullName>
    </submittedName>
</protein>
<keyword evidence="8 10" id="KW-0472">Membrane</keyword>
<evidence type="ECO:0000256" key="7">
    <source>
        <dbReference type="ARBA" id="ARBA00022989"/>
    </source>
</evidence>
<feature type="region of interest" description="Disordered" evidence="9">
    <location>
        <begin position="316"/>
        <end position="346"/>
    </location>
</feature>
<evidence type="ECO:0000256" key="9">
    <source>
        <dbReference type="SAM" id="MobiDB-lite"/>
    </source>
</evidence>
<evidence type="ECO:0000256" key="4">
    <source>
        <dbReference type="ARBA" id="ARBA00022692"/>
    </source>
</evidence>
<feature type="transmembrane region" description="Helical" evidence="10">
    <location>
        <begin position="287"/>
        <end position="308"/>
    </location>
</feature>
<dbReference type="InterPro" id="IPR032823">
    <property type="entry name" value="BCA_ABC_TP_C"/>
</dbReference>
<dbReference type="PANTHER" id="PTHR45772">
    <property type="entry name" value="CONSERVED COMPONENT OF ABC TRANSPORTER FOR NATURAL AMINO ACIDS-RELATED"/>
    <property type="match status" value="1"/>
</dbReference>
<evidence type="ECO:0000256" key="10">
    <source>
        <dbReference type="SAM" id="Phobius"/>
    </source>
</evidence>
<dbReference type="EMBL" id="JACDUR010000002">
    <property type="protein sequence ID" value="MBA2890756.1"/>
    <property type="molecule type" value="Genomic_DNA"/>
</dbReference>
<evidence type="ECO:0000256" key="1">
    <source>
        <dbReference type="ARBA" id="ARBA00004651"/>
    </source>
</evidence>
<dbReference type="GO" id="GO:0005886">
    <property type="term" value="C:plasma membrane"/>
    <property type="evidence" value="ECO:0007669"/>
    <property type="project" value="UniProtKB-SubCell"/>
</dbReference>
<reference evidence="12 13" key="1">
    <citation type="submission" date="2020-07" db="EMBL/GenBank/DDBJ databases">
        <title>Genomic Encyclopedia of Type Strains, Phase IV (KMG-IV): sequencing the most valuable type-strain genomes for metagenomic binning, comparative biology and taxonomic classification.</title>
        <authorList>
            <person name="Goeker M."/>
        </authorList>
    </citation>
    <scope>NUCLEOTIDE SEQUENCE [LARGE SCALE GENOMIC DNA]</scope>
    <source>
        <strain evidence="12 13">DSM 45533</strain>
    </source>
</reference>
<dbReference type="Proteomes" id="UP000530928">
    <property type="component" value="Unassembled WGS sequence"/>
</dbReference>
<keyword evidence="7 10" id="KW-1133">Transmembrane helix</keyword>
<dbReference type="InterPro" id="IPR043428">
    <property type="entry name" value="LivM-like"/>
</dbReference>
<sequence>MSRPLTAASAATAVTTAAVVALLLAWPFITDFYSYNAQYYDGLVASAAIAAVLTISLNLAMGYGGMLSMAHTGLQLLGGYGTAFVAVKAGLPWPVGLGLAVVLSAVLSALLLLVSLRATYLYFGMITLAANLIVIEIGREWDDVTGGINGITGIDPGMAKRAFYYVVVAALIVAYLVQRNFVRSSAGRAAMAVRESPESASAMGIRPATTKLLTFSVAGGLAGLSGGLYALQLGFINPDVGLLDNGLVFFVGLFLGGIGTLAGPLLGVAFITVIVELGKDHARYTTLILGVALLVSMMVIPRGIVGTWQASRFGRPKAAPDAGGDPETSQVPASVGSGDRPPDRDVPALEGRGLVKHFGGVRALDGVDIAVQAGTVHGVIGPNGSGKSTLVSCLTRFYRADEGEVLIFGEPAPAASWAVPGAGVTRVFQVPHLFERQSVLDNVLTGIRTPYSWVSAVLRLPSCLRAEREARAFATELLAFAGLAARASFPADSLSHGQKRLLEVVRAVATRPRVLILDEPATGLVPGEIDALARLCAALRERGLAVVLIEHNVEFVMKVCDEVTVIETGRVIARGAPAQVRADPAVLAAYLGRPDLVESS</sequence>
<evidence type="ECO:0000256" key="5">
    <source>
        <dbReference type="ARBA" id="ARBA00022741"/>
    </source>
</evidence>
<dbReference type="AlphaFoldDB" id="A0A7W0HPM9"/>
<dbReference type="GO" id="GO:0005524">
    <property type="term" value="F:ATP binding"/>
    <property type="evidence" value="ECO:0007669"/>
    <property type="project" value="UniProtKB-KW"/>
</dbReference>
<dbReference type="InterPro" id="IPR003593">
    <property type="entry name" value="AAA+_ATPase"/>
</dbReference>
<dbReference type="RefSeq" id="WP_181609544.1">
    <property type="nucleotide sequence ID" value="NZ_BAABAM010000006.1"/>
</dbReference>
<evidence type="ECO:0000256" key="8">
    <source>
        <dbReference type="ARBA" id="ARBA00023136"/>
    </source>
</evidence>
<feature type="transmembrane region" description="Helical" evidence="10">
    <location>
        <begin position="162"/>
        <end position="178"/>
    </location>
</feature>